<dbReference type="AlphaFoldDB" id="A0A8T0GUZ1"/>
<evidence type="ECO:0000256" key="1">
    <source>
        <dbReference type="SAM" id="SignalP"/>
    </source>
</evidence>
<comment type="caution">
    <text evidence="2">The sequence shown here is derived from an EMBL/GenBank/DDBJ whole genome shotgun (WGS) entry which is preliminary data.</text>
</comment>
<evidence type="ECO:0000313" key="2">
    <source>
        <dbReference type="EMBL" id="KAG0562723.1"/>
    </source>
</evidence>
<sequence length="156" mass="17032">MKMKAAAPAALALLVVMAMMEGSAQAAACPSQFPLTCASYVLDSRSVPLKTCSIELVQDNFQLLKPTSSLKSFCEAIKGVKLYNGPLTGTQLNLALGLPEKCALSGQYKKGQSCNGAVRLVEFRNIESFSRPTWLSPSASNQFDRESRYFHYRITL</sequence>
<proteinExistence type="predicted"/>
<feature type="chain" id="PRO_5035895339" evidence="1">
    <location>
        <begin position="27"/>
        <end position="156"/>
    </location>
</feature>
<protein>
    <submittedName>
        <fullName evidence="2">Uncharacterized protein</fullName>
    </submittedName>
</protein>
<dbReference type="EMBL" id="CM026430">
    <property type="protein sequence ID" value="KAG0562723.1"/>
    <property type="molecule type" value="Genomic_DNA"/>
</dbReference>
<dbReference type="Proteomes" id="UP000822688">
    <property type="component" value="Chromosome 9"/>
</dbReference>
<dbReference type="SUPFAM" id="SSF47699">
    <property type="entry name" value="Bifunctional inhibitor/lipid-transfer protein/seed storage 2S albumin"/>
    <property type="match status" value="1"/>
</dbReference>
<reference evidence="2" key="1">
    <citation type="submission" date="2020-06" db="EMBL/GenBank/DDBJ databases">
        <title>WGS assembly of Ceratodon purpureus strain R40.</title>
        <authorList>
            <person name="Carey S.B."/>
            <person name="Jenkins J."/>
            <person name="Shu S."/>
            <person name="Lovell J.T."/>
            <person name="Sreedasyam A."/>
            <person name="Maumus F."/>
            <person name="Tiley G.P."/>
            <person name="Fernandez-Pozo N."/>
            <person name="Barry K."/>
            <person name="Chen C."/>
            <person name="Wang M."/>
            <person name="Lipzen A."/>
            <person name="Daum C."/>
            <person name="Saski C.A."/>
            <person name="Payton A.C."/>
            <person name="Mcbreen J.C."/>
            <person name="Conrad R.E."/>
            <person name="Kollar L.M."/>
            <person name="Olsson S."/>
            <person name="Huttunen S."/>
            <person name="Landis J.B."/>
            <person name="Wickett N.J."/>
            <person name="Johnson M.G."/>
            <person name="Rensing S.A."/>
            <person name="Grimwood J."/>
            <person name="Schmutz J."/>
            <person name="Mcdaniel S.F."/>
        </authorList>
    </citation>
    <scope>NUCLEOTIDE SEQUENCE</scope>
    <source>
        <strain evidence="2">R40</strain>
    </source>
</reference>
<dbReference type="InterPro" id="IPR036312">
    <property type="entry name" value="Bifun_inhib/LTP/seed_sf"/>
</dbReference>
<keyword evidence="1" id="KW-0732">Signal</keyword>
<organism evidence="2 3">
    <name type="scientific">Ceratodon purpureus</name>
    <name type="common">Fire moss</name>
    <name type="synonym">Dicranum purpureum</name>
    <dbReference type="NCBI Taxonomy" id="3225"/>
    <lineage>
        <taxon>Eukaryota</taxon>
        <taxon>Viridiplantae</taxon>
        <taxon>Streptophyta</taxon>
        <taxon>Embryophyta</taxon>
        <taxon>Bryophyta</taxon>
        <taxon>Bryophytina</taxon>
        <taxon>Bryopsida</taxon>
        <taxon>Dicranidae</taxon>
        <taxon>Pseudoditrichales</taxon>
        <taxon>Ditrichaceae</taxon>
        <taxon>Ceratodon</taxon>
    </lineage>
</organism>
<feature type="signal peptide" evidence="1">
    <location>
        <begin position="1"/>
        <end position="26"/>
    </location>
</feature>
<evidence type="ECO:0000313" key="3">
    <source>
        <dbReference type="Proteomes" id="UP000822688"/>
    </source>
</evidence>
<name>A0A8T0GUZ1_CERPU</name>
<keyword evidence="3" id="KW-1185">Reference proteome</keyword>
<gene>
    <name evidence="2" type="ORF">KC19_9G167700</name>
</gene>
<accession>A0A8T0GUZ1</accession>